<dbReference type="GO" id="GO:0009307">
    <property type="term" value="P:DNA restriction-modification system"/>
    <property type="evidence" value="ECO:0007669"/>
    <property type="project" value="UniProtKB-KW"/>
</dbReference>
<dbReference type="Gene3D" id="3.90.120.10">
    <property type="entry name" value="DNA Methylase, subunit A, domain 2"/>
    <property type="match status" value="1"/>
</dbReference>
<evidence type="ECO:0000256" key="6">
    <source>
        <dbReference type="PROSITE-ProRule" id="PRU01016"/>
    </source>
</evidence>
<dbReference type="Gene3D" id="3.40.50.150">
    <property type="entry name" value="Vaccinia Virus protein VP39"/>
    <property type="match status" value="1"/>
</dbReference>
<dbReference type="SUPFAM" id="SSF53335">
    <property type="entry name" value="S-adenosyl-L-methionine-dependent methyltransferases"/>
    <property type="match status" value="1"/>
</dbReference>
<dbReference type="NCBIfam" id="TIGR00675">
    <property type="entry name" value="dcm"/>
    <property type="match status" value="1"/>
</dbReference>
<evidence type="ECO:0000256" key="4">
    <source>
        <dbReference type="ARBA" id="ARBA00022747"/>
    </source>
</evidence>
<dbReference type="EMBL" id="CP000757">
    <property type="protein sequence ID" value="ABX77139.1"/>
    <property type="molecule type" value="Genomic_DNA"/>
</dbReference>
<keyword evidence="2 6" id="KW-0808">Transferase</keyword>
<dbReference type="InterPro" id="IPR018117">
    <property type="entry name" value="C5_DNA_meth_AS"/>
</dbReference>
<evidence type="ECO:0000256" key="2">
    <source>
        <dbReference type="ARBA" id="ARBA00022679"/>
    </source>
</evidence>
<dbReference type="GO" id="GO:0032259">
    <property type="term" value="P:methylation"/>
    <property type="evidence" value="ECO:0007669"/>
    <property type="project" value="UniProtKB-KW"/>
</dbReference>
<keyword evidence="1 6" id="KW-0489">Methyltransferase</keyword>
<gene>
    <name evidence="9" type="ORF">BMSF_0007</name>
</gene>
<dbReference type="Pfam" id="PF00145">
    <property type="entry name" value="DNA_methylase"/>
    <property type="match status" value="1"/>
</dbReference>
<evidence type="ECO:0000256" key="8">
    <source>
        <dbReference type="RuleBase" id="RU000417"/>
    </source>
</evidence>
<evidence type="ECO:0000256" key="5">
    <source>
        <dbReference type="ARBA" id="ARBA00047422"/>
    </source>
</evidence>
<evidence type="ECO:0000313" key="9">
    <source>
        <dbReference type="EMBL" id="ABX77139.1"/>
    </source>
</evidence>
<dbReference type="InterPro" id="IPR050390">
    <property type="entry name" value="C5-Methyltransferase"/>
</dbReference>
<dbReference type="EC" id="2.1.1.37" evidence="8"/>
<dbReference type="GO" id="GO:0003886">
    <property type="term" value="F:DNA (cytosine-5-)-methyltransferase activity"/>
    <property type="evidence" value="ECO:0007669"/>
    <property type="project" value="UniProtKB-EC"/>
</dbReference>
<dbReference type="GO" id="GO:0044027">
    <property type="term" value="P:negative regulation of gene expression via chromosomal CpG island methylation"/>
    <property type="evidence" value="ECO:0007669"/>
    <property type="project" value="TreeGrafter"/>
</dbReference>
<dbReference type="REBASE" id="17545">
    <property type="entry name" value="M.Vsp09022ORF7P"/>
</dbReference>
<dbReference type="PROSITE" id="PS00094">
    <property type="entry name" value="C5_MTASE_1"/>
    <property type="match status" value="1"/>
</dbReference>
<sequence>MKYLSFFSGALGLDLGLESAGFEPLLACEIDKDCKETIKTNKPELPVIGDIRDYTAQQIREIAGLTQDEEVDLVVGGPPCQAFSTAGARKSFEDERGNVFLKYLEIATEIAPKYIVIENVRGLLSAPLKHRPHNKRGSEYPDLGSDEKPGGALAYIIKFLEMAGYGVSFNLYNSANFGTPQVRERVVIIASRDGKKLPYLVPTHSETGSHNLPSWTTTRSAIESLSKEDNAECLEFPKKRHKFFELLGPGEYWKHLPKELQEEALGNAYHSGGGKTGFYRRVPWDKPSPTLVTSPIMPATSLAHPDELRPLSVAEYGALQQFPKDWEFKGKTLSKYRQIGNAVPCGLGSAIGKLLSSHTSHSDLIAPRDFKYSRYKDTDDVAWRVKHNHLFEGHNPDRKSTQGTWCLSLDEEQQILTIIKS</sequence>
<keyword evidence="3 6" id="KW-0949">S-adenosyl-L-methionine</keyword>
<feature type="active site" evidence="6">
    <location>
        <position position="80"/>
    </location>
</feature>
<dbReference type="PANTHER" id="PTHR10629">
    <property type="entry name" value="CYTOSINE-SPECIFIC METHYLTRANSFERASE"/>
    <property type="match status" value="1"/>
</dbReference>
<name>A9M534_9VIBR</name>
<dbReference type="GO" id="GO:0003677">
    <property type="term" value="F:DNA binding"/>
    <property type="evidence" value="ECO:0007669"/>
    <property type="project" value="TreeGrafter"/>
</dbReference>
<geneLocation type="plasmid" evidence="9">
    <name>p09022A</name>
</geneLocation>
<evidence type="ECO:0000256" key="1">
    <source>
        <dbReference type="ARBA" id="ARBA00022603"/>
    </source>
</evidence>
<evidence type="ECO:0000256" key="7">
    <source>
        <dbReference type="RuleBase" id="RU000416"/>
    </source>
</evidence>
<comment type="similarity">
    <text evidence="6 7">Belongs to the class I-like SAM-binding methyltransferase superfamily. C5-methyltransferase family.</text>
</comment>
<dbReference type="AlphaFoldDB" id="A9M534"/>
<evidence type="ECO:0000256" key="3">
    <source>
        <dbReference type="ARBA" id="ARBA00022691"/>
    </source>
</evidence>
<protein>
    <recommendedName>
        <fullName evidence="8">Cytosine-specific methyltransferase</fullName>
        <ecNumber evidence="8">2.1.1.37</ecNumber>
    </recommendedName>
</protein>
<comment type="catalytic activity">
    <reaction evidence="5 8">
        <text>a 2'-deoxycytidine in DNA + S-adenosyl-L-methionine = a 5-methyl-2'-deoxycytidine in DNA + S-adenosyl-L-homocysteine + H(+)</text>
        <dbReference type="Rhea" id="RHEA:13681"/>
        <dbReference type="Rhea" id="RHEA-COMP:11369"/>
        <dbReference type="Rhea" id="RHEA-COMP:11370"/>
        <dbReference type="ChEBI" id="CHEBI:15378"/>
        <dbReference type="ChEBI" id="CHEBI:57856"/>
        <dbReference type="ChEBI" id="CHEBI:59789"/>
        <dbReference type="ChEBI" id="CHEBI:85452"/>
        <dbReference type="ChEBI" id="CHEBI:85454"/>
        <dbReference type="EC" id="2.1.1.37"/>
    </reaction>
</comment>
<dbReference type="RefSeq" id="WP_012219950.1">
    <property type="nucleotide sequence ID" value="NC_010114.1"/>
</dbReference>
<keyword evidence="4" id="KW-0680">Restriction system</keyword>
<keyword evidence="9" id="KW-0614">Plasmid</keyword>
<organism evidence="9">
    <name type="scientific">Vibrio sp. 09022</name>
    <dbReference type="NCBI Taxonomy" id="452804"/>
    <lineage>
        <taxon>Bacteria</taxon>
        <taxon>Pseudomonadati</taxon>
        <taxon>Pseudomonadota</taxon>
        <taxon>Gammaproteobacteria</taxon>
        <taxon>Vibrionales</taxon>
        <taxon>Vibrionaceae</taxon>
        <taxon>Vibrio</taxon>
    </lineage>
</organism>
<dbReference type="PRINTS" id="PR00105">
    <property type="entry name" value="C5METTRFRASE"/>
</dbReference>
<dbReference type="InterPro" id="IPR001525">
    <property type="entry name" value="C5_MeTfrase"/>
</dbReference>
<reference evidence="9" key="1">
    <citation type="journal article" date="2007" name="Appl. Environ. Microbiol.">
        <title>Sequence characterization and comparative analysis of three plasmids isolated from environmental Vibrio spp.</title>
        <authorList>
            <person name="Hazen T.H."/>
            <person name="Wu D."/>
            <person name="Eisen J.A."/>
            <person name="Sobecky P.A."/>
        </authorList>
    </citation>
    <scope>NUCLEOTIDE SEQUENCE [LARGE SCALE GENOMIC DNA]</scope>
    <source>
        <strain evidence="9">09022</strain>
        <plasmid evidence="9">p09022A</plasmid>
    </source>
</reference>
<dbReference type="InterPro" id="IPR029063">
    <property type="entry name" value="SAM-dependent_MTases_sf"/>
</dbReference>
<accession>A9M534</accession>
<dbReference type="PROSITE" id="PS51679">
    <property type="entry name" value="SAM_MT_C5"/>
    <property type="match status" value="1"/>
</dbReference>
<proteinExistence type="inferred from homology"/>
<dbReference type="PANTHER" id="PTHR10629:SF52">
    <property type="entry name" value="DNA (CYTOSINE-5)-METHYLTRANSFERASE 1"/>
    <property type="match status" value="1"/>
</dbReference>